<keyword evidence="3 7" id="KW-0507">mRNA processing</keyword>
<dbReference type="Pfam" id="PF19252">
    <property type="entry name" value="HIND"/>
    <property type="match status" value="1"/>
</dbReference>
<dbReference type="PANTHER" id="PTHR23142">
    <property type="entry name" value="PRE-MRNA-SPLICING FACTOR 38A-RELATED"/>
    <property type="match status" value="1"/>
</dbReference>
<name>A0A5A8CJ88_CAFRO</name>
<dbReference type="OMA" id="QAMIANS"/>
<evidence type="ECO:0000256" key="5">
    <source>
        <dbReference type="ARBA" id="ARBA00023187"/>
    </source>
</evidence>
<sequence>MANRTDVLAQNVHGTDPQNLVEHLLRQRIQNSRYWKEHCFGLDAETLIEKAVKIDHIGSTFGGIRKPTPFICLVLKLLQIQPPLDAVIEYVKQDEHKYLRALGAFYTRLVGDPVQVYKVLEPLYNDFRKLAVRSPSGWELSHMDELVDMLLREEFAWELTLPMLPRRRLLESSGKLAPRVSLLAGLAAEDAPRVASGDESGGARAGADTFSERSGGRSAASAASPGRDEDRASAAALADRLLAKQRAAVAAAASAGAAPAEAGDAGRKRGRGASSSDSLSVEEWNKRRAELGMAPLRSGRS</sequence>
<dbReference type="EMBL" id="VLTO01000022">
    <property type="protein sequence ID" value="KAA0174481.1"/>
    <property type="molecule type" value="Genomic_DNA"/>
</dbReference>
<comment type="similarity">
    <text evidence="2 7">Belongs to the PRP38 family.</text>
</comment>
<protein>
    <recommendedName>
        <fullName evidence="7">Pre-mRNA-splicing factor 38</fullName>
    </recommendedName>
</protein>
<dbReference type="AlphaFoldDB" id="A0A5A8CJ88"/>
<evidence type="ECO:0000313" key="9">
    <source>
        <dbReference type="EMBL" id="KAA0153112.1"/>
    </source>
</evidence>
<evidence type="ECO:0000256" key="8">
    <source>
        <dbReference type="SAM" id="MobiDB-lite"/>
    </source>
</evidence>
<dbReference type="GO" id="GO:0005681">
    <property type="term" value="C:spliceosomal complex"/>
    <property type="evidence" value="ECO:0007669"/>
    <property type="project" value="UniProtKB-KW"/>
</dbReference>
<keyword evidence="4 7" id="KW-0747">Spliceosome</keyword>
<dbReference type="GO" id="GO:0046540">
    <property type="term" value="C:U4/U6 x U5 tri-snRNP complex"/>
    <property type="evidence" value="ECO:0007669"/>
    <property type="project" value="InterPro"/>
</dbReference>
<gene>
    <name evidence="10" type="ORF">FNF27_04077</name>
    <name evidence="9" type="ORF">FNF29_03300</name>
</gene>
<dbReference type="InterPro" id="IPR005037">
    <property type="entry name" value="PRP38"/>
</dbReference>
<dbReference type="InterPro" id="IPR045347">
    <property type="entry name" value="HIND"/>
</dbReference>
<organism evidence="9 12">
    <name type="scientific">Cafeteria roenbergensis</name>
    <name type="common">Marine flagellate</name>
    <dbReference type="NCBI Taxonomy" id="33653"/>
    <lineage>
        <taxon>Eukaryota</taxon>
        <taxon>Sar</taxon>
        <taxon>Stramenopiles</taxon>
        <taxon>Bigyra</taxon>
        <taxon>Opalozoa</taxon>
        <taxon>Bicosoecida</taxon>
        <taxon>Cafeteriaceae</taxon>
        <taxon>Cafeteria</taxon>
    </lineage>
</organism>
<evidence type="ECO:0000256" key="1">
    <source>
        <dbReference type="ARBA" id="ARBA00004123"/>
    </source>
</evidence>
<comment type="function">
    <text evidence="7">Required for pre-mRNA splicing.</text>
</comment>
<dbReference type="Pfam" id="PF03371">
    <property type="entry name" value="PRP38"/>
    <property type="match status" value="1"/>
</dbReference>
<dbReference type="GO" id="GO:0000398">
    <property type="term" value="P:mRNA splicing, via spliceosome"/>
    <property type="evidence" value="ECO:0007669"/>
    <property type="project" value="UniProtKB-UniRule"/>
</dbReference>
<keyword evidence="5 7" id="KW-0508">mRNA splicing</keyword>
<evidence type="ECO:0000313" key="11">
    <source>
        <dbReference type="Proteomes" id="UP000322899"/>
    </source>
</evidence>
<keyword evidence="12" id="KW-1185">Reference proteome</keyword>
<evidence type="ECO:0000313" key="12">
    <source>
        <dbReference type="Proteomes" id="UP000323011"/>
    </source>
</evidence>
<comment type="subcellular location">
    <subcellularLocation>
        <location evidence="1 7">Nucleus</location>
    </subcellularLocation>
</comment>
<evidence type="ECO:0000256" key="2">
    <source>
        <dbReference type="ARBA" id="ARBA00006164"/>
    </source>
</evidence>
<keyword evidence="6 7" id="KW-0539">Nucleus</keyword>
<dbReference type="Proteomes" id="UP000322899">
    <property type="component" value="Unassembled WGS sequence"/>
</dbReference>
<feature type="region of interest" description="Disordered" evidence="8">
    <location>
        <begin position="252"/>
        <end position="301"/>
    </location>
</feature>
<reference evidence="11 12" key="1">
    <citation type="submission" date="2019-07" db="EMBL/GenBank/DDBJ databases">
        <title>Genomes of Cafeteria roenbergensis.</title>
        <authorList>
            <person name="Fischer M.G."/>
            <person name="Hackl T."/>
            <person name="Roman M."/>
        </authorList>
    </citation>
    <scope>NUCLEOTIDE SEQUENCE [LARGE SCALE GENOMIC DNA]</scope>
    <source>
        <strain evidence="9 12">BVI</strain>
        <strain evidence="10 11">E4-10P</strain>
    </source>
</reference>
<dbReference type="EMBL" id="VLTN01000017">
    <property type="protein sequence ID" value="KAA0153112.1"/>
    <property type="molecule type" value="Genomic_DNA"/>
</dbReference>
<comment type="caution">
    <text evidence="9">The sequence shown here is derived from an EMBL/GenBank/DDBJ whole genome shotgun (WGS) entry which is preliminary data.</text>
</comment>
<feature type="compositionally biased region" description="Low complexity" evidence="8">
    <location>
        <begin position="216"/>
        <end position="225"/>
    </location>
</feature>
<feature type="region of interest" description="Disordered" evidence="8">
    <location>
        <begin position="193"/>
        <end position="232"/>
    </location>
</feature>
<dbReference type="Proteomes" id="UP000323011">
    <property type="component" value="Unassembled WGS sequence"/>
</dbReference>
<evidence type="ECO:0000256" key="6">
    <source>
        <dbReference type="ARBA" id="ARBA00023242"/>
    </source>
</evidence>
<evidence type="ECO:0000256" key="7">
    <source>
        <dbReference type="RuleBase" id="RU367025"/>
    </source>
</evidence>
<accession>A0A5A8CJ88</accession>
<dbReference type="OrthoDB" id="190958at2759"/>
<evidence type="ECO:0000256" key="4">
    <source>
        <dbReference type="ARBA" id="ARBA00022728"/>
    </source>
</evidence>
<proteinExistence type="inferred from homology"/>
<feature type="compositionally biased region" description="Low complexity" evidence="8">
    <location>
        <begin position="252"/>
        <end position="263"/>
    </location>
</feature>
<evidence type="ECO:0000256" key="3">
    <source>
        <dbReference type="ARBA" id="ARBA00022664"/>
    </source>
</evidence>
<evidence type="ECO:0000313" key="10">
    <source>
        <dbReference type="EMBL" id="KAA0174481.1"/>
    </source>
</evidence>